<keyword evidence="2" id="KW-0436">Ligase</keyword>
<evidence type="ECO:0000259" key="1">
    <source>
        <dbReference type="Pfam" id="PF18741"/>
    </source>
</evidence>
<dbReference type="Pfam" id="PF18741">
    <property type="entry name" value="MTES_1575"/>
    <property type="match status" value="1"/>
</dbReference>
<feature type="domain" description="Restriction endonuclease type II-like" evidence="1">
    <location>
        <begin position="212"/>
        <end position="269"/>
    </location>
</feature>
<dbReference type="InterPro" id="IPR011335">
    <property type="entry name" value="Restrct_endonuc-II-like"/>
</dbReference>
<dbReference type="Proteomes" id="UP000045782">
    <property type="component" value="Unassembled WGS sequence"/>
</dbReference>
<sequence>MAGGAIIGSEALRAGRLSRHELRRDYVRWHKDVYVPRGLEITPALRAEAAWLRSRRRGVLAGFSAAALHGARWIDPALPAEIIDVNRRRERGVRGRALSVDAVEECTIDGMRVTTAARTAFDLACDLPLPRAVPALDALARAADVRIADLEGIHERHSGRRGIRRCWTAIDLMDAGAESPKETWLRLVLVTAGLPRPQTQILVHNGDHVPLAYIDMGWEDMMVGVEYDGDQHRSDRRQYVKDIKRLELLERLGWRIVRVVSEDHPDDVVRRVKEALARRRSIRAA</sequence>
<dbReference type="GO" id="GO:0016874">
    <property type="term" value="F:ligase activity"/>
    <property type="evidence" value="ECO:0007669"/>
    <property type="project" value="UniProtKB-KW"/>
</dbReference>
<accession>A0A0U0ZW68</accession>
<dbReference type="AlphaFoldDB" id="A0A0U0ZW68"/>
<evidence type="ECO:0000313" key="3">
    <source>
        <dbReference type="Proteomes" id="UP000045782"/>
    </source>
</evidence>
<organism evidence="2 3">
    <name type="scientific">Mycobacteroides abscessus</name>
    <dbReference type="NCBI Taxonomy" id="36809"/>
    <lineage>
        <taxon>Bacteria</taxon>
        <taxon>Bacillati</taxon>
        <taxon>Actinomycetota</taxon>
        <taxon>Actinomycetes</taxon>
        <taxon>Mycobacteriales</taxon>
        <taxon>Mycobacteriaceae</taxon>
        <taxon>Mycobacteroides</taxon>
    </lineage>
</organism>
<reference evidence="2 3" key="1">
    <citation type="submission" date="2015-03" db="EMBL/GenBank/DDBJ databases">
        <authorList>
            <person name="Murphy D."/>
        </authorList>
    </citation>
    <scope>NUCLEOTIDE SEQUENCE [LARGE SCALE GENOMIC DNA]</scope>
    <source>
        <strain evidence="2 3">PAP088</strain>
    </source>
</reference>
<evidence type="ECO:0000313" key="2">
    <source>
        <dbReference type="EMBL" id="CPV73312.1"/>
    </source>
</evidence>
<dbReference type="SUPFAM" id="SSF52980">
    <property type="entry name" value="Restriction endonuclease-like"/>
    <property type="match status" value="1"/>
</dbReference>
<dbReference type="EMBL" id="CSWP01000015">
    <property type="protein sequence ID" value="CPV73312.1"/>
    <property type="molecule type" value="Genomic_DNA"/>
</dbReference>
<dbReference type="Gene3D" id="3.40.960.10">
    <property type="entry name" value="VSR Endonuclease"/>
    <property type="match status" value="1"/>
</dbReference>
<gene>
    <name evidence="2" type="ORF">ERS075579_05283</name>
</gene>
<dbReference type="InterPro" id="IPR049468">
    <property type="entry name" value="Restrct_endonuc-II-like_dom"/>
</dbReference>
<protein>
    <submittedName>
        <fullName evidence="2">Cullin, a subunit of E3 ubiquitin ligase</fullName>
    </submittedName>
</protein>
<dbReference type="RefSeq" id="WP_052619219.1">
    <property type="nucleotide sequence ID" value="NZ_CSWP01000015.1"/>
</dbReference>
<proteinExistence type="predicted"/>
<name>A0A0U0ZW68_9MYCO</name>